<reference evidence="3" key="1">
    <citation type="journal article" date="2023" name="IScience">
        <title>Live-bearing cockroach genome reveals convergent evolutionary mechanisms linked to viviparity in insects and beyond.</title>
        <authorList>
            <person name="Fouks B."/>
            <person name="Harrison M.C."/>
            <person name="Mikhailova A.A."/>
            <person name="Marchal E."/>
            <person name="English S."/>
            <person name="Carruthers M."/>
            <person name="Jennings E.C."/>
            <person name="Chiamaka E.L."/>
            <person name="Frigard R.A."/>
            <person name="Pippel M."/>
            <person name="Attardo G.M."/>
            <person name="Benoit J.B."/>
            <person name="Bornberg-Bauer E."/>
            <person name="Tobe S.S."/>
        </authorList>
    </citation>
    <scope>NUCLEOTIDE SEQUENCE</scope>
    <source>
        <strain evidence="3">Stay&amp;Tobe</strain>
    </source>
</reference>
<dbReference type="GO" id="GO:0005930">
    <property type="term" value="C:axoneme"/>
    <property type="evidence" value="ECO:0007669"/>
    <property type="project" value="TreeGrafter"/>
</dbReference>
<reference evidence="3" key="2">
    <citation type="submission" date="2023-05" db="EMBL/GenBank/DDBJ databases">
        <authorList>
            <person name="Fouks B."/>
        </authorList>
    </citation>
    <scope>NUCLEOTIDE SEQUENCE</scope>
    <source>
        <strain evidence="3">Stay&amp;Tobe</strain>
        <tissue evidence="3">Testes</tissue>
    </source>
</reference>
<name>A0AAD8A377_DIPPU</name>
<dbReference type="AlphaFoldDB" id="A0AAD8A377"/>
<feature type="region of interest" description="Disordered" evidence="2">
    <location>
        <begin position="165"/>
        <end position="224"/>
    </location>
</feature>
<feature type="coiled-coil region" evidence="1">
    <location>
        <begin position="262"/>
        <end position="289"/>
    </location>
</feature>
<dbReference type="PANTHER" id="PTHR14917:SF4">
    <property type="entry name" value="SPERMATOGENESIS-ASSOCIATED 7"/>
    <property type="match status" value="1"/>
</dbReference>
<evidence type="ECO:0000256" key="2">
    <source>
        <dbReference type="SAM" id="MobiDB-lite"/>
    </source>
</evidence>
<dbReference type="EMBL" id="JASPKZ010003864">
    <property type="protein sequence ID" value="KAJ9591576.1"/>
    <property type="molecule type" value="Genomic_DNA"/>
</dbReference>
<dbReference type="GO" id="GO:0036064">
    <property type="term" value="C:ciliary basal body"/>
    <property type="evidence" value="ECO:0007669"/>
    <property type="project" value="TreeGrafter"/>
</dbReference>
<feature type="compositionally biased region" description="Low complexity" evidence="2">
    <location>
        <begin position="197"/>
        <end position="206"/>
    </location>
</feature>
<protein>
    <submittedName>
        <fullName evidence="3">Uncharacterized protein</fullName>
    </submittedName>
</protein>
<comment type="caution">
    <text evidence="3">The sequence shown here is derived from an EMBL/GenBank/DDBJ whole genome shotgun (WGS) entry which is preliminary data.</text>
</comment>
<dbReference type="GO" id="GO:0000226">
    <property type="term" value="P:microtubule cytoskeleton organization"/>
    <property type="evidence" value="ECO:0007669"/>
    <property type="project" value="TreeGrafter"/>
</dbReference>
<sequence length="502" mass="56299">MRGTASKQGNHDVFLHMSNHYRRLYNAKCTVDTSAPISYRRQQTSHIDLMDEGLINLIASDTKQSPNCYVGRICVEKGKQQLKNRMTGNRPVTKNFCKKGTIKVPTIDIIYSENFTSANKEFQPRILKTEAQSRLRDMRKLEEEIVSVELPDLCTAQKLLSSKESSRDSAYNGGISSGADTPEQASPVSDRYQLNASPSKSDSSPSHAQSEPHETNPAQQTSSIRNDAAYVHFVHNITEDILARGIYSDRGLRQLFERHLSNNKSKLNMDRMKQEIANLCRQLGIAEREDSKGEISTCMRSIEELMDVMRSAHRSDQHVPQDVTVPDTDTRNIHLTSVSQNRDKLENSAELLGTSVERMQTSNFNSIIDRKVVNVSCQTAPSSELIEPQLEKNDSCEKFVNISCQTSMVSEGVGSYKLTIPEDDVENVTSEFVDKNIPASAFSYTKLGIAEATEEMINRLDKYNILETLGMRNDVVKAAVELLTNTMEKAIISYRNLHSSGT</sequence>
<organism evidence="3 4">
    <name type="scientific">Diploptera punctata</name>
    <name type="common">Pacific beetle cockroach</name>
    <dbReference type="NCBI Taxonomy" id="6984"/>
    <lineage>
        <taxon>Eukaryota</taxon>
        <taxon>Metazoa</taxon>
        <taxon>Ecdysozoa</taxon>
        <taxon>Arthropoda</taxon>
        <taxon>Hexapoda</taxon>
        <taxon>Insecta</taxon>
        <taxon>Pterygota</taxon>
        <taxon>Neoptera</taxon>
        <taxon>Polyneoptera</taxon>
        <taxon>Dictyoptera</taxon>
        <taxon>Blattodea</taxon>
        <taxon>Blaberoidea</taxon>
        <taxon>Blaberidae</taxon>
        <taxon>Diplopterinae</taxon>
        <taxon>Diploptera</taxon>
    </lineage>
</organism>
<dbReference type="Proteomes" id="UP001233999">
    <property type="component" value="Unassembled WGS sequence"/>
</dbReference>
<dbReference type="Pfam" id="PF15244">
    <property type="entry name" value="HSD3"/>
    <property type="match status" value="1"/>
</dbReference>
<proteinExistence type="predicted"/>
<keyword evidence="1" id="KW-0175">Coiled coil</keyword>
<evidence type="ECO:0000313" key="4">
    <source>
        <dbReference type="Proteomes" id="UP001233999"/>
    </source>
</evidence>
<accession>A0AAD8A377</accession>
<gene>
    <name evidence="3" type="ORF">L9F63_001930</name>
</gene>
<feature type="compositionally biased region" description="Polar residues" evidence="2">
    <location>
        <begin position="183"/>
        <end position="196"/>
    </location>
</feature>
<dbReference type="PANTHER" id="PTHR14917">
    <property type="entry name" value="SPERMATOGENESIS-ASSOCIATED PROTEIN 7"/>
    <property type="match status" value="1"/>
</dbReference>
<keyword evidence="4" id="KW-1185">Reference proteome</keyword>
<evidence type="ECO:0000256" key="1">
    <source>
        <dbReference type="SAM" id="Coils"/>
    </source>
</evidence>
<evidence type="ECO:0000313" key="3">
    <source>
        <dbReference type="EMBL" id="KAJ9591576.1"/>
    </source>
</evidence>
<dbReference type="InterPro" id="IPR029357">
    <property type="entry name" value="SPATA7"/>
</dbReference>